<dbReference type="SUPFAM" id="SSF53254">
    <property type="entry name" value="Phosphoglycerate mutase-like"/>
    <property type="match status" value="1"/>
</dbReference>
<dbReference type="InterPro" id="IPR013078">
    <property type="entry name" value="His_Pase_superF_clade-1"/>
</dbReference>
<accession>A0A1I3XE31</accession>
<dbReference type="SMART" id="SM00855">
    <property type="entry name" value="PGAM"/>
    <property type="match status" value="1"/>
</dbReference>
<dbReference type="EMBL" id="FOSN01000003">
    <property type="protein sequence ID" value="SFK17797.1"/>
    <property type="molecule type" value="Genomic_DNA"/>
</dbReference>
<evidence type="ECO:0000313" key="1">
    <source>
        <dbReference type="EMBL" id="SFK17797.1"/>
    </source>
</evidence>
<dbReference type="Proteomes" id="UP000198755">
    <property type="component" value="Unassembled WGS sequence"/>
</dbReference>
<keyword evidence="2" id="KW-1185">Reference proteome</keyword>
<dbReference type="AlphaFoldDB" id="A0A1I3XE31"/>
<dbReference type="CDD" id="cd07067">
    <property type="entry name" value="HP_PGM_like"/>
    <property type="match status" value="1"/>
</dbReference>
<name>A0A1I3XE31_9HYPH</name>
<dbReference type="OrthoDB" id="9810154at2"/>
<dbReference type="InterPro" id="IPR029033">
    <property type="entry name" value="His_PPase_superfam"/>
</dbReference>
<evidence type="ECO:0000313" key="2">
    <source>
        <dbReference type="Proteomes" id="UP000198755"/>
    </source>
</evidence>
<reference evidence="1 2" key="1">
    <citation type="submission" date="2016-10" db="EMBL/GenBank/DDBJ databases">
        <authorList>
            <person name="de Groot N.N."/>
        </authorList>
    </citation>
    <scope>NUCLEOTIDE SEQUENCE [LARGE SCALE GENOMIC DNA]</scope>
    <source>
        <strain evidence="1 2">NE2</strain>
    </source>
</reference>
<organism evidence="1 2">
    <name type="scientific">Methylocapsa palsarum</name>
    <dbReference type="NCBI Taxonomy" id="1612308"/>
    <lineage>
        <taxon>Bacteria</taxon>
        <taxon>Pseudomonadati</taxon>
        <taxon>Pseudomonadota</taxon>
        <taxon>Alphaproteobacteria</taxon>
        <taxon>Hyphomicrobiales</taxon>
        <taxon>Beijerinckiaceae</taxon>
        <taxon>Methylocapsa</taxon>
    </lineage>
</organism>
<dbReference type="PANTHER" id="PTHR47623:SF1">
    <property type="entry name" value="OS09G0287300 PROTEIN"/>
    <property type="match status" value="1"/>
</dbReference>
<protein>
    <submittedName>
        <fullName evidence="1">Phosphohistidine phosphatase</fullName>
    </submittedName>
</protein>
<dbReference type="STRING" id="1612308.SAMN05444581_10360"/>
<dbReference type="PANTHER" id="PTHR47623">
    <property type="entry name" value="OS09G0287300 PROTEIN"/>
    <property type="match status" value="1"/>
</dbReference>
<sequence length="191" mass="20419">MKKDASLETAIPKSCPDLSMLRLLLLRHAEAATYATGGDLLRPLTPSGRAGAARMGEYLRTSRLSPDRILFSPAFRTRETLDIVEQQIPKPVARWSEPSLYNAAVSAIDGVLAKTPSGVKSLLIVAHNPALGEFASARASDGDAGSLAAIRRHFPAPCLAVIDFACEDWSDAASCPGWLDRFVTLATLSNS</sequence>
<dbReference type="Pfam" id="PF00300">
    <property type="entry name" value="His_Phos_1"/>
    <property type="match status" value="1"/>
</dbReference>
<proteinExistence type="predicted"/>
<dbReference type="Gene3D" id="3.40.50.1240">
    <property type="entry name" value="Phosphoglycerate mutase-like"/>
    <property type="match status" value="1"/>
</dbReference>
<gene>
    <name evidence="1" type="ORF">SAMN05444581_10360</name>
</gene>